<dbReference type="GO" id="GO:0005886">
    <property type="term" value="C:plasma membrane"/>
    <property type="evidence" value="ECO:0007669"/>
    <property type="project" value="UniProtKB-SubCell"/>
</dbReference>
<dbReference type="CDD" id="cd05387">
    <property type="entry name" value="BY-kinase"/>
    <property type="match status" value="1"/>
</dbReference>
<organism evidence="12 13">
    <name type="scientific">Escherichia coli</name>
    <dbReference type="NCBI Taxonomy" id="562"/>
    <lineage>
        <taxon>Bacteria</taxon>
        <taxon>Pseudomonadati</taxon>
        <taxon>Pseudomonadota</taxon>
        <taxon>Gammaproteobacteria</taxon>
        <taxon>Enterobacterales</taxon>
        <taxon>Enterobacteriaceae</taxon>
        <taxon>Escherichia</taxon>
    </lineage>
</organism>
<dbReference type="Proteomes" id="UP000600030">
    <property type="component" value="Unassembled WGS sequence"/>
</dbReference>
<evidence type="ECO:0000256" key="3">
    <source>
        <dbReference type="ARBA" id="ARBA00022692"/>
    </source>
</evidence>
<dbReference type="Pfam" id="PF02706">
    <property type="entry name" value="Wzz"/>
    <property type="match status" value="1"/>
</dbReference>
<dbReference type="InterPro" id="IPR050445">
    <property type="entry name" value="Bact_polysacc_biosynth/exp"/>
</dbReference>
<dbReference type="InterPro" id="IPR005702">
    <property type="entry name" value="Wzc-like_C"/>
</dbReference>
<keyword evidence="3 9" id="KW-0812">Transmembrane</keyword>
<evidence type="ECO:0000256" key="2">
    <source>
        <dbReference type="ARBA" id="ARBA00022475"/>
    </source>
</evidence>
<dbReference type="Proteomes" id="UP000487258">
    <property type="component" value="Unassembled WGS sequence"/>
</dbReference>
<name>A0A3K0UHE7_ECOLX</name>
<dbReference type="RefSeq" id="WP_000777326.1">
    <property type="nucleotide sequence ID" value="NZ_BAABUE010000049.1"/>
</dbReference>
<evidence type="ECO:0000313" key="12">
    <source>
        <dbReference type="EMBL" id="MWL46037.1"/>
    </source>
</evidence>
<dbReference type="SUPFAM" id="SSF52540">
    <property type="entry name" value="P-loop containing nucleoside triphosphate hydrolases"/>
    <property type="match status" value="1"/>
</dbReference>
<evidence type="ECO:0000313" key="11">
    <source>
        <dbReference type="EMBL" id="EGO6679655.1"/>
    </source>
</evidence>
<dbReference type="InterPro" id="IPR003856">
    <property type="entry name" value="LPS_length_determ_N"/>
</dbReference>
<reference evidence="11" key="2">
    <citation type="submission" date="2020-01" db="EMBL/GenBank/DDBJ databases">
        <authorList>
            <consortium name="GenomeTrakr network: Whole genome sequencing for foodborne pathogen traceback"/>
        </authorList>
    </citation>
    <scope>NUCLEOTIDE SEQUENCE</scope>
    <source>
        <strain evidence="11">PSU-2311</strain>
    </source>
</reference>
<feature type="coiled-coil region" evidence="8">
    <location>
        <begin position="195"/>
        <end position="222"/>
    </location>
</feature>
<dbReference type="AlphaFoldDB" id="A0A3K0UHE7"/>
<keyword evidence="8" id="KW-0175">Coiled coil</keyword>
<dbReference type="EMBL" id="WTMY01000079">
    <property type="protein sequence ID" value="MWL46037.1"/>
    <property type="molecule type" value="Genomic_DNA"/>
</dbReference>
<evidence type="ECO:0000259" key="10">
    <source>
        <dbReference type="Pfam" id="PF02706"/>
    </source>
</evidence>
<feature type="transmembrane region" description="Helical" evidence="9">
    <location>
        <begin position="425"/>
        <end position="445"/>
    </location>
</feature>
<evidence type="ECO:0000256" key="4">
    <source>
        <dbReference type="ARBA" id="ARBA00022741"/>
    </source>
</evidence>
<feature type="domain" description="Polysaccharide chain length determinant N-terminal" evidence="10">
    <location>
        <begin position="14"/>
        <end position="106"/>
    </location>
</feature>
<reference evidence="12 13" key="1">
    <citation type="submission" date="2019-12" db="EMBL/GenBank/DDBJ databases">
        <title>Enteriobacteria Tanzani isolates_10432.</title>
        <authorList>
            <person name="Subbiah M."/>
            <person name="Call D."/>
        </authorList>
    </citation>
    <scope>NUCLEOTIDE SEQUENCE [LARGE SCALE GENOMIC DNA]</scope>
    <source>
        <strain evidence="12 13">10432wF6</strain>
    </source>
</reference>
<keyword evidence="4" id="KW-0547">Nucleotide-binding</keyword>
<dbReference type="Pfam" id="PF06564">
    <property type="entry name" value="CBP_BcsQ"/>
    <property type="match status" value="1"/>
</dbReference>
<evidence type="ECO:0000256" key="1">
    <source>
        <dbReference type="ARBA" id="ARBA00004651"/>
    </source>
</evidence>
<protein>
    <submittedName>
        <fullName evidence="12">Capsular biosynthesis protein</fullName>
    </submittedName>
</protein>
<proteinExistence type="predicted"/>
<keyword evidence="7 9" id="KW-0472">Membrane</keyword>
<evidence type="ECO:0000256" key="8">
    <source>
        <dbReference type="SAM" id="Coils"/>
    </source>
</evidence>
<accession>A0A3K0UHE7</accession>
<dbReference type="PANTHER" id="PTHR32309:SF13">
    <property type="entry name" value="FERRIC ENTEROBACTIN TRANSPORT PROTEIN FEPE"/>
    <property type="match status" value="1"/>
</dbReference>
<evidence type="ECO:0000256" key="9">
    <source>
        <dbReference type="SAM" id="Phobius"/>
    </source>
</evidence>
<evidence type="ECO:0000256" key="5">
    <source>
        <dbReference type="ARBA" id="ARBA00022840"/>
    </source>
</evidence>
<evidence type="ECO:0000256" key="6">
    <source>
        <dbReference type="ARBA" id="ARBA00022989"/>
    </source>
</evidence>
<evidence type="ECO:0000256" key="7">
    <source>
        <dbReference type="ARBA" id="ARBA00023136"/>
    </source>
</evidence>
<dbReference type="EMBL" id="AAXDPX010000014">
    <property type="protein sequence ID" value="EGO6679655.1"/>
    <property type="molecule type" value="Genomic_DNA"/>
</dbReference>
<dbReference type="PANTHER" id="PTHR32309">
    <property type="entry name" value="TYROSINE-PROTEIN KINASE"/>
    <property type="match status" value="1"/>
</dbReference>
<comment type="caution">
    <text evidence="12">The sequence shown here is derived from an EMBL/GenBank/DDBJ whole genome shotgun (WGS) entry which is preliminary data.</text>
</comment>
<dbReference type="InterPro" id="IPR027417">
    <property type="entry name" value="P-loop_NTPase"/>
</dbReference>
<keyword evidence="5" id="KW-0067">ATP-binding</keyword>
<sequence>MKLSIVENGKKREETVDVSRFAKEIKKNACKIVLAGIISGAVAYPLISMLSSKYVSTATVLLKAQADNVSPFPQVEDFDSTRTGYYETQYALMQSRIVLEKAVRELKLDQNPDFIGKKADEKASNSEDAEQQRIERALNTLQKNLTVSGIRTTNLATVSYESTSPQLSSEIANGVAQAFIDYTLDQKRLKTEKAREVNLQKMEEVQKEIAQQKADIDNFLAKEGLLTFRGIDGFETEQLSIVTNRLADATQRRIAAESLEKAVSAGGRVSLDNIISLPTISNHAQIQDLRIAMIQAQRSLYELQKSYGPKHAKILEAQAQVKAIQDQMGVVLSELKKGIHQQYLAALADEKDYQAQLDQQKEIFQKLAEKRSLYNSQKLSLDKLEDLYKTLYQRTQELSLSGINADAVLYDPAVPAVKPSKPNKALLLVMVVALAMAFFFMYVIVKAAMDNSIRTLGQVTKRLGVVSLGEIRRIAGAGDRAQVRDLITRNPLNADIIHSIRTQILLDNRPQQVLAISSAKQGEGRSLLASLLANSFSFDQKTLLLDLDFFNRDGLSAEFSTSTSAGVAELLRGEVTLDAARITLSDTLDFLPRGKANASSLLMLSSERFEPLIRDLRNRYQRIIVDVSAVSQSQDIELISRVVDGVVFVVQAGAASVETLRAALAKVDANQEVVMGAVLNLVEEKNLQTKESLRSLNITTDELMNTTGRL</sequence>
<keyword evidence="6 9" id="KW-1133">Transmembrane helix</keyword>
<dbReference type="InterPro" id="IPR017746">
    <property type="entry name" value="Cellulose_synthase_operon_BcsQ"/>
</dbReference>
<comment type="subcellular location">
    <subcellularLocation>
        <location evidence="1">Cell membrane</location>
        <topology evidence="1">Multi-pass membrane protein</topology>
    </subcellularLocation>
</comment>
<dbReference type="Gene3D" id="3.40.50.300">
    <property type="entry name" value="P-loop containing nucleotide triphosphate hydrolases"/>
    <property type="match status" value="1"/>
</dbReference>
<gene>
    <name evidence="12" type="ORF">GQM04_10995</name>
    <name evidence="11" type="ORF">GTP92_15155</name>
</gene>
<dbReference type="GO" id="GO:0004713">
    <property type="term" value="F:protein tyrosine kinase activity"/>
    <property type="evidence" value="ECO:0007669"/>
    <property type="project" value="TreeGrafter"/>
</dbReference>
<evidence type="ECO:0000313" key="13">
    <source>
        <dbReference type="Proteomes" id="UP000487258"/>
    </source>
</evidence>
<keyword evidence="2" id="KW-1003">Cell membrane</keyword>